<sequence length="146" mass="16958">MKKAQFQDPKTSLPNFDKLENYQRSSIKEWARPTYELCQTAIEIALRKYSYFINSLPYALTKDFTGRYGIATTVHLRTAVDNNVTHSRRERIRIDGRFQPHLRFADDIAIISKSTSEAETMLRVVSEAEREIGQLIVLMNTPFIEN</sequence>
<name>A0AAD5N760_PARTN</name>
<evidence type="ECO:0000313" key="1">
    <source>
        <dbReference type="EMBL" id="KAJ1363562.1"/>
    </source>
</evidence>
<protein>
    <recommendedName>
        <fullName evidence="3">Reverse transcriptase domain-containing protein</fullName>
    </recommendedName>
</protein>
<dbReference type="AlphaFoldDB" id="A0AAD5N760"/>
<accession>A0AAD5N760</accession>
<dbReference type="Proteomes" id="UP001196413">
    <property type="component" value="Unassembled WGS sequence"/>
</dbReference>
<gene>
    <name evidence="1" type="ORF">KIN20_023461</name>
</gene>
<dbReference type="EMBL" id="JAHQIW010004752">
    <property type="protein sequence ID" value="KAJ1363562.1"/>
    <property type="molecule type" value="Genomic_DNA"/>
</dbReference>
<evidence type="ECO:0008006" key="3">
    <source>
        <dbReference type="Google" id="ProtNLM"/>
    </source>
</evidence>
<organism evidence="1 2">
    <name type="scientific">Parelaphostrongylus tenuis</name>
    <name type="common">Meningeal worm</name>
    <dbReference type="NCBI Taxonomy" id="148309"/>
    <lineage>
        <taxon>Eukaryota</taxon>
        <taxon>Metazoa</taxon>
        <taxon>Ecdysozoa</taxon>
        <taxon>Nematoda</taxon>
        <taxon>Chromadorea</taxon>
        <taxon>Rhabditida</taxon>
        <taxon>Rhabditina</taxon>
        <taxon>Rhabditomorpha</taxon>
        <taxon>Strongyloidea</taxon>
        <taxon>Metastrongylidae</taxon>
        <taxon>Parelaphostrongylus</taxon>
    </lineage>
</organism>
<keyword evidence="2" id="KW-1185">Reference proteome</keyword>
<comment type="caution">
    <text evidence="1">The sequence shown here is derived from an EMBL/GenBank/DDBJ whole genome shotgun (WGS) entry which is preliminary data.</text>
</comment>
<reference evidence="1" key="1">
    <citation type="submission" date="2021-06" db="EMBL/GenBank/DDBJ databases">
        <title>Parelaphostrongylus tenuis whole genome reference sequence.</title>
        <authorList>
            <person name="Garwood T.J."/>
            <person name="Larsen P.A."/>
            <person name="Fountain-Jones N.M."/>
            <person name="Garbe J.R."/>
            <person name="Macchietto M.G."/>
            <person name="Kania S.A."/>
            <person name="Gerhold R.W."/>
            <person name="Richards J.E."/>
            <person name="Wolf T.M."/>
        </authorList>
    </citation>
    <scope>NUCLEOTIDE SEQUENCE</scope>
    <source>
        <strain evidence="1">MNPRO001-30</strain>
        <tissue evidence="1">Meninges</tissue>
    </source>
</reference>
<evidence type="ECO:0000313" key="2">
    <source>
        <dbReference type="Proteomes" id="UP001196413"/>
    </source>
</evidence>
<proteinExistence type="predicted"/>